<keyword evidence="5" id="KW-0548">Nucleotidyltransferase</keyword>
<evidence type="ECO:0000259" key="9">
    <source>
        <dbReference type="SMART" id="SM00481"/>
    </source>
</evidence>
<evidence type="ECO:0000256" key="2">
    <source>
        <dbReference type="ARBA" id="ARBA00012417"/>
    </source>
</evidence>
<dbReference type="InterPro" id="IPR016195">
    <property type="entry name" value="Pol/histidinol_Pase-like"/>
</dbReference>
<dbReference type="InterPro" id="IPR011708">
    <property type="entry name" value="DNA_pol3_alpha_NTPase_dom"/>
</dbReference>
<dbReference type="InterPro" id="IPR004805">
    <property type="entry name" value="DnaE2/DnaE/PolC"/>
</dbReference>
<dbReference type="PANTHER" id="PTHR32294:SF0">
    <property type="entry name" value="DNA POLYMERASE III SUBUNIT ALPHA"/>
    <property type="match status" value="1"/>
</dbReference>
<dbReference type="Gene3D" id="1.10.10.1600">
    <property type="entry name" value="Bacterial DNA polymerase III alpha subunit, thumb domain"/>
    <property type="match status" value="1"/>
</dbReference>
<reference evidence="10 11" key="1">
    <citation type="journal article" date="2016" name="Nat. Commun.">
        <title>Thousands of microbial genomes shed light on interconnected biogeochemical processes in an aquifer system.</title>
        <authorList>
            <person name="Anantharaman K."/>
            <person name="Brown C.T."/>
            <person name="Hug L.A."/>
            <person name="Sharon I."/>
            <person name="Castelle C.J."/>
            <person name="Probst A.J."/>
            <person name="Thomas B.C."/>
            <person name="Singh A."/>
            <person name="Wilkins M.J."/>
            <person name="Karaoz U."/>
            <person name="Brodie E.L."/>
            <person name="Williams K.H."/>
            <person name="Hubbard S.S."/>
            <person name="Banfield J.F."/>
        </authorList>
    </citation>
    <scope>NUCLEOTIDE SEQUENCE [LARGE SCALE GENOMIC DNA]</scope>
</reference>
<dbReference type="NCBIfam" id="NF004226">
    <property type="entry name" value="PRK05673.1"/>
    <property type="match status" value="1"/>
</dbReference>
<dbReference type="CDD" id="cd12113">
    <property type="entry name" value="PHP_PolIIIA_DnaE3"/>
    <property type="match status" value="1"/>
</dbReference>
<evidence type="ECO:0000256" key="3">
    <source>
        <dbReference type="ARBA" id="ARBA00019114"/>
    </source>
</evidence>
<evidence type="ECO:0000256" key="8">
    <source>
        <dbReference type="ARBA" id="ARBA00049244"/>
    </source>
</evidence>
<evidence type="ECO:0000256" key="7">
    <source>
        <dbReference type="ARBA" id="ARBA00022932"/>
    </source>
</evidence>
<evidence type="ECO:0000256" key="1">
    <source>
        <dbReference type="ARBA" id="ARBA00004496"/>
    </source>
</evidence>
<dbReference type="InterPro" id="IPR041931">
    <property type="entry name" value="DNA_pol3_alpha_thumb_dom"/>
</dbReference>
<comment type="subcellular location">
    <subcellularLocation>
        <location evidence="1">Cytoplasm</location>
    </subcellularLocation>
</comment>
<organism evidence="10 11">
    <name type="scientific">Candidatus Nomurabacteria bacterium RIFCSPHIGHO2_01_FULL_42_16</name>
    <dbReference type="NCBI Taxonomy" id="1801743"/>
    <lineage>
        <taxon>Bacteria</taxon>
        <taxon>Candidatus Nomuraibacteriota</taxon>
    </lineage>
</organism>
<keyword evidence="6" id="KW-0235">DNA replication</keyword>
<evidence type="ECO:0000313" key="10">
    <source>
        <dbReference type="EMBL" id="OGI69659.1"/>
    </source>
</evidence>
<dbReference type="STRING" id="1801743.A2824_03010"/>
<keyword evidence="4" id="KW-0808">Transferase</keyword>
<evidence type="ECO:0000256" key="4">
    <source>
        <dbReference type="ARBA" id="ARBA00022679"/>
    </source>
</evidence>
<evidence type="ECO:0000313" key="11">
    <source>
        <dbReference type="Proteomes" id="UP000178059"/>
    </source>
</evidence>
<dbReference type="Pfam" id="PF02811">
    <property type="entry name" value="PHP"/>
    <property type="match status" value="1"/>
</dbReference>
<protein>
    <recommendedName>
        <fullName evidence="3">DNA polymerase III subunit alpha</fullName>
        <ecNumber evidence="2">2.7.7.7</ecNumber>
    </recommendedName>
</protein>
<feature type="domain" description="Polymerase/histidinol phosphatase N-terminal" evidence="9">
    <location>
        <begin position="5"/>
        <end position="72"/>
    </location>
</feature>
<dbReference type="SMART" id="SM00481">
    <property type="entry name" value="POLIIIAc"/>
    <property type="match status" value="1"/>
</dbReference>
<dbReference type="GO" id="GO:0003676">
    <property type="term" value="F:nucleic acid binding"/>
    <property type="evidence" value="ECO:0007669"/>
    <property type="project" value="InterPro"/>
</dbReference>
<dbReference type="GO" id="GO:0006260">
    <property type="term" value="P:DNA replication"/>
    <property type="evidence" value="ECO:0007669"/>
    <property type="project" value="UniProtKB-KW"/>
</dbReference>
<comment type="caution">
    <text evidence="10">The sequence shown here is derived from an EMBL/GenBank/DDBJ whole genome shotgun (WGS) entry which is preliminary data.</text>
</comment>
<dbReference type="Pfam" id="PF01336">
    <property type="entry name" value="tRNA_anti-codon"/>
    <property type="match status" value="1"/>
</dbReference>
<name>A0A1F6VJB7_9BACT</name>
<comment type="catalytic activity">
    <reaction evidence="8">
        <text>DNA(n) + a 2'-deoxyribonucleoside 5'-triphosphate = DNA(n+1) + diphosphate</text>
        <dbReference type="Rhea" id="RHEA:22508"/>
        <dbReference type="Rhea" id="RHEA-COMP:17339"/>
        <dbReference type="Rhea" id="RHEA-COMP:17340"/>
        <dbReference type="ChEBI" id="CHEBI:33019"/>
        <dbReference type="ChEBI" id="CHEBI:61560"/>
        <dbReference type="ChEBI" id="CHEBI:173112"/>
        <dbReference type="EC" id="2.7.7.7"/>
    </reaction>
</comment>
<dbReference type="Pfam" id="PF17657">
    <property type="entry name" value="DNA_pol3_finger"/>
    <property type="match status" value="1"/>
</dbReference>
<dbReference type="Pfam" id="PF07733">
    <property type="entry name" value="DNA_pol3_alpha"/>
    <property type="match status" value="1"/>
</dbReference>
<dbReference type="Proteomes" id="UP000178059">
    <property type="component" value="Unassembled WGS sequence"/>
</dbReference>
<sequence length="1087" mass="122976">MNNFVHLHTHSHYSLLDGLSRIDQLVKTAKEYDMPALALTDHGNMYGAIEFYKACKAASIKPIIGVEAYIAPRSRLDKDPGLDSKRCHLTLLAKNYTGYKNLMRLVTISHLEGFYYKPRMDKEILKTYHEGIICLSGCPAGELARTLENNNYEKAKEVVKEHQEIFGKENYFLELMSKDSVPGSENVKKGVLALSKEFNIPIVATQDSHYLHEDDKEAHETLLMVNTGAQEREKKFTFGKEDYSFISPQKALEAFGDMPEILENTLKVADLVDIDIPLNQWIFPKYEIPAGANYDDELKKKAYRGLEQRDLPKTKENLARIDYELGVIKEKGFAPYFLVVEDLLAFARENRILSNTRGSAAGSLVSYLLYITTVDPMKFKLPFERFMNPERPSPPDIDVDFADNRREEVIEYAKKKYGEDKVAQIGTFGTMMARGAVRDVARALGYPYAVGDRLSKMIPAGSQGFPMTIDHAMKLVPELKEIYEKEADTKRIIDLAKKLEGAARHISVHAAGIVIAPEPLYNYTPLQHDPKGGKIITQYDMYALDPNVAGDSVGLLKMDFLGIRNLTSLEETIDRIHKIRGIKIDLQKLPLDDKKTFELVSRGETEAIFQLGSSGMRSYLKDLKPSTIHDINAMVALYRPGPMQFIPEYIRRKHNPKLIKYLDPALEKILESTYGILVYQDDLLMIARELAGYSWIEADKLRKAVGKKIPKEMEKQKERFIKSCVETNNWSWKKATELWTWIEPFAAYGFGKAHAVSYGNVAYQTAYFKANYPAEYMTAVLTTEYGDMEKTAELVAECKRMGFQVLPPDVNESFSDFTVVREDEKITKPPSPKASSDAKALADRSASRGKIRFGLRSIKNLGEEIGKAIIRERKQKGRFKSVADFLERVRHKNLNKKSLEALIMSGAMDDFGERGTLTLNIEEFLEYNKNITRQSDNQVSLFGALGETNLPALRLKEAPGATMEQKLAWERELLGLYISGHPLDKWKDVLDKSNISIKKIKDSFGNNMEVSILCIIEEIKHIITKNNEGMAFIKCSDMTGSIETVAFPRVLKEASGVLQINKPVIVKGRVSLRNGEKSLIIEKVKSA</sequence>
<dbReference type="EC" id="2.7.7.7" evidence="2"/>
<dbReference type="InterPro" id="IPR040982">
    <property type="entry name" value="DNA_pol3_finger"/>
</dbReference>
<evidence type="ECO:0000256" key="6">
    <source>
        <dbReference type="ARBA" id="ARBA00022705"/>
    </source>
</evidence>
<gene>
    <name evidence="10" type="ORF">A2824_03010</name>
</gene>
<evidence type="ECO:0000256" key="5">
    <source>
        <dbReference type="ARBA" id="ARBA00022695"/>
    </source>
</evidence>
<accession>A0A1F6VJB7</accession>
<dbReference type="InterPro" id="IPR004365">
    <property type="entry name" value="NA-bd_OB_tRNA"/>
</dbReference>
<dbReference type="AlphaFoldDB" id="A0A1F6VJB7"/>
<dbReference type="Gene3D" id="1.10.150.870">
    <property type="match status" value="2"/>
</dbReference>
<dbReference type="GO" id="GO:0008408">
    <property type="term" value="F:3'-5' exonuclease activity"/>
    <property type="evidence" value="ECO:0007669"/>
    <property type="project" value="InterPro"/>
</dbReference>
<keyword evidence="7" id="KW-0239">DNA-directed DNA polymerase</keyword>
<dbReference type="Pfam" id="PF14579">
    <property type="entry name" value="HHH_6"/>
    <property type="match status" value="1"/>
</dbReference>
<dbReference type="InterPro" id="IPR003141">
    <property type="entry name" value="Pol/His_phosphatase_N"/>
</dbReference>
<dbReference type="PANTHER" id="PTHR32294">
    <property type="entry name" value="DNA POLYMERASE III SUBUNIT ALPHA"/>
    <property type="match status" value="1"/>
</dbReference>
<dbReference type="Gene3D" id="3.20.20.140">
    <property type="entry name" value="Metal-dependent hydrolases"/>
    <property type="match status" value="1"/>
</dbReference>
<dbReference type="EMBL" id="MFTT01000021">
    <property type="protein sequence ID" value="OGI69659.1"/>
    <property type="molecule type" value="Genomic_DNA"/>
</dbReference>
<dbReference type="GO" id="GO:0005737">
    <property type="term" value="C:cytoplasm"/>
    <property type="evidence" value="ECO:0007669"/>
    <property type="project" value="UniProtKB-SubCell"/>
</dbReference>
<dbReference type="NCBIfam" id="TIGR00594">
    <property type="entry name" value="polc"/>
    <property type="match status" value="1"/>
</dbReference>
<dbReference type="GO" id="GO:0003887">
    <property type="term" value="F:DNA-directed DNA polymerase activity"/>
    <property type="evidence" value="ECO:0007669"/>
    <property type="project" value="UniProtKB-KW"/>
</dbReference>
<dbReference type="InterPro" id="IPR029460">
    <property type="entry name" value="DNAPol_HHH"/>
</dbReference>
<dbReference type="InterPro" id="IPR004013">
    <property type="entry name" value="PHP_dom"/>
</dbReference>
<dbReference type="CDD" id="cd04485">
    <property type="entry name" value="DnaE_OBF"/>
    <property type="match status" value="1"/>
</dbReference>
<proteinExistence type="predicted"/>
<dbReference type="SUPFAM" id="SSF89550">
    <property type="entry name" value="PHP domain-like"/>
    <property type="match status" value="1"/>
</dbReference>